<accession>A0ABZ1Q4Z7</accession>
<evidence type="ECO:0000313" key="1">
    <source>
        <dbReference type="EMBL" id="WUN77727.1"/>
    </source>
</evidence>
<evidence type="ECO:0000313" key="2">
    <source>
        <dbReference type="Proteomes" id="UP001432312"/>
    </source>
</evidence>
<proteinExistence type="predicted"/>
<dbReference type="RefSeq" id="WP_266495302.1">
    <property type="nucleotide sequence ID" value="NZ_CP108036.1"/>
</dbReference>
<dbReference type="Proteomes" id="UP001432312">
    <property type="component" value="Chromosome"/>
</dbReference>
<name>A0ABZ1Q4Z7_9ACTN</name>
<reference evidence="1" key="1">
    <citation type="submission" date="2022-10" db="EMBL/GenBank/DDBJ databases">
        <title>The complete genomes of actinobacterial strains from the NBC collection.</title>
        <authorList>
            <person name="Joergensen T.S."/>
            <person name="Alvarez Arevalo M."/>
            <person name="Sterndorff E.B."/>
            <person name="Faurdal D."/>
            <person name="Vuksanovic O."/>
            <person name="Mourched A.-S."/>
            <person name="Charusanti P."/>
            <person name="Shaw S."/>
            <person name="Blin K."/>
            <person name="Weber T."/>
        </authorList>
    </citation>
    <scope>NUCLEOTIDE SEQUENCE</scope>
    <source>
        <strain evidence="1">NBC_00303</strain>
    </source>
</reference>
<organism evidence="1 2">
    <name type="scientific">Streptomyces erythrochromogenes</name>
    <dbReference type="NCBI Taxonomy" id="285574"/>
    <lineage>
        <taxon>Bacteria</taxon>
        <taxon>Bacillati</taxon>
        <taxon>Actinomycetota</taxon>
        <taxon>Actinomycetes</taxon>
        <taxon>Kitasatosporales</taxon>
        <taxon>Streptomycetaceae</taxon>
        <taxon>Streptomyces</taxon>
    </lineage>
</organism>
<keyword evidence="2" id="KW-1185">Reference proteome</keyword>
<protein>
    <submittedName>
        <fullName evidence="1">Uncharacterized protein</fullName>
    </submittedName>
</protein>
<dbReference type="GeneID" id="95495155"/>
<gene>
    <name evidence="1" type="ORF">OHA91_03930</name>
</gene>
<sequence length="102" mass="10991">MSVNIDLAFTVTGVADAPQAREIVGALEELMRDESIDGYVAITVGVGEDGACLVSGKSRFPLSISGFHRWQPHFEGLFAMTVAEVAAAARPEISWGYPDEEY</sequence>
<dbReference type="EMBL" id="CP108036">
    <property type="protein sequence ID" value="WUN77727.1"/>
    <property type="molecule type" value="Genomic_DNA"/>
</dbReference>